<evidence type="ECO:0000313" key="1">
    <source>
        <dbReference type="EMBL" id="CAB4826955.1"/>
    </source>
</evidence>
<sequence length="159" mass="16239">MLGLVLVAGILFTGCSGQDGQGSPQSQMNAWVNGTGFGPALGTLENDVKRSTEILTSGGTINEAHTVCAVLLLDVQRANGNLPTPDELSTQLLSDAYASLGKAAHDCYSAVGNPTKMASYSSNKNQGLSLLSQAQAKISSVLGASFSTTTTIDNGSTAQ</sequence>
<accession>A0A6J7RLD4</accession>
<dbReference type="EMBL" id="CAFBPM010000017">
    <property type="protein sequence ID" value="CAB5029308.1"/>
    <property type="molecule type" value="Genomic_DNA"/>
</dbReference>
<dbReference type="EMBL" id="CAFBLT010000003">
    <property type="protein sequence ID" value="CAB4883392.1"/>
    <property type="molecule type" value="Genomic_DNA"/>
</dbReference>
<protein>
    <submittedName>
        <fullName evidence="3">Unannotated protein</fullName>
    </submittedName>
</protein>
<proteinExistence type="predicted"/>
<dbReference type="AlphaFoldDB" id="A0A6J7RLD4"/>
<name>A0A6J7RLD4_9ZZZZ</name>
<organism evidence="3">
    <name type="scientific">freshwater metagenome</name>
    <dbReference type="NCBI Taxonomy" id="449393"/>
    <lineage>
        <taxon>unclassified sequences</taxon>
        <taxon>metagenomes</taxon>
        <taxon>ecological metagenomes</taxon>
    </lineage>
</organism>
<reference evidence="3" key="1">
    <citation type="submission" date="2020-05" db="EMBL/GenBank/DDBJ databases">
        <authorList>
            <person name="Chiriac C."/>
            <person name="Salcher M."/>
            <person name="Ghai R."/>
            <person name="Kavagutti S V."/>
        </authorList>
    </citation>
    <scope>NUCLEOTIDE SEQUENCE</scope>
</reference>
<dbReference type="EMBL" id="CAFABE010000031">
    <property type="protein sequence ID" value="CAB4826955.1"/>
    <property type="molecule type" value="Genomic_DNA"/>
</dbReference>
<gene>
    <name evidence="1" type="ORF">UFOPK3164_00828</name>
    <name evidence="2" type="ORF">UFOPK3427_01754</name>
    <name evidence="3" type="ORF">UFOPK4112_01472</name>
</gene>
<evidence type="ECO:0000313" key="3">
    <source>
        <dbReference type="EMBL" id="CAB5029308.1"/>
    </source>
</evidence>
<evidence type="ECO:0000313" key="2">
    <source>
        <dbReference type="EMBL" id="CAB4883392.1"/>
    </source>
</evidence>